<feature type="compositionally biased region" description="Low complexity" evidence="1">
    <location>
        <begin position="191"/>
        <end position="213"/>
    </location>
</feature>
<feature type="domain" description="Reverse transcriptase" evidence="2">
    <location>
        <begin position="361"/>
        <end position="545"/>
    </location>
</feature>
<dbReference type="Gene3D" id="3.10.10.10">
    <property type="entry name" value="HIV Type 1 Reverse Transcriptase, subunit A, domain 1"/>
    <property type="match status" value="1"/>
</dbReference>
<dbReference type="SUPFAM" id="SSF56672">
    <property type="entry name" value="DNA/RNA polymerases"/>
    <property type="match status" value="1"/>
</dbReference>
<dbReference type="Gene3D" id="3.30.70.270">
    <property type="match status" value="1"/>
</dbReference>
<dbReference type="InterPro" id="IPR000477">
    <property type="entry name" value="RT_dom"/>
</dbReference>
<dbReference type="PANTHER" id="PTHR33050:SF7">
    <property type="entry name" value="RIBONUCLEASE H"/>
    <property type="match status" value="1"/>
</dbReference>
<dbReference type="Pfam" id="PF00078">
    <property type="entry name" value="RVT_1"/>
    <property type="match status" value="1"/>
</dbReference>
<comment type="caution">
    <text evidence="3">The sequence shown here is derived from an EMBL/GenBank/DDBJ whole genome shotgun (WGS) entry which is preliminary data.</text>
</comment>
<dbReference type="AlphaFoldDB" id="A0A814MJT0"/>
<evidence type="ECO:0000313" key="4">
    <source>
        <dbReference type="Proteomes" id="UP000663879"/>
    </source>
</evidence>
<dbReference type="Proteomes" id="UP000663879">
    <property type="component" value="Unassembled WGS sequence"/>
</dbReference>
<dbReference type="InterPro" id="IPR052055">
    <property type="entry name" value="Hepadnavirus_pol/RT"/>
</dbReference>
<feature type="region of interest" description="Disordered" evidence="1">
    <location>
        <begin position="165"/>
        <end position="245"/>
    </location>
</feature>
<organism evidence="3 4">
    <name type="scientific">Brachionus calyciflorus</name>
    <dbReference type="NCBI Taxonomy" id="104777"/>
    <lineage>
        <taxon>Eukaryota</taxon>
        <taxon>Metazoa</taxon>
        <taxon>Spiralia</taxon>
        <taxon>Gnathifera</taxon>
        <taxon>Rotifera</taxon>
        <taxon>Eurotatoria</taxon>
        <taxon>Monogononta</taxon>
        <taxon>Pseudotrocha</taxon>
        <taxon>Ploima</taxon>
        <taxon>Brachionidae</taxon>
        <taxon>Brachionus</taxon>
    </lineage>
</organism>
<sequence>MVIIQIPAITTITTAIDLGGNVNVPNPISVVQLPKNRQVSSYNIKDYFLFLLKDKNFVSYSFLINNFLIHYYNFCNFSLFFQNKFCKNYLLSVDNDNQFLSYSPIKLKSLVNLNPWVCFIHDPRDPRRSIPFVDWPVPPLRAVIADEGLLNHWILGDPDVRSVYSSDAEEDSIHSPPPQSPIRPEIDDSLPYESPSSGSEYVPSSYPSSVSSFPPTPRRRSPSITPPRTPRRRTPSPPTPVFSPVNIVRPGVSPSVPSSGWSTVTSLDSSSSEFSLLEDSPVNFVSRGNIVQDCNVPDDLFFEPRSNIRDFSRVFPLPANLYSMWKDGVKIYLKQKFVKQHTPSMDTYSEFHERVVQHLVSKKILEPCSNKGFFTGMFCVPKDKSSFRPIFNFKKLSALLTTPKFMLPSIYQILQKQNWPSNLFWVKIDIMQAFFNININKNSRYILTIKVNGKYYRFLVLPFGIGIAPFVCQQMLNAILRYIRKFTPFTWGHIDDIIIGHYDIDFLTSIINDVIKKLTKVGWMYNQAKSVITPTTNLKFLGCFLTPEFVFRSLEVTHRMKQAFIRIYKGASPPANYVISDLVVDASPTTLGIILDGDPFQFIIPRLPIHYAELLAMITGQMAKNLNHVLVTMDKGPKAQHLTYFL</sequence>
<dbReference type="InterPro" id="IPR043128">
    <property type="entry name" value="Rev_trsase/Diguanyl_cyclase"/>
</dbReference>
<name>A0A814MJT0_9BILA</name>
<proteinExistence type="predicted"/>
<keyword evidence="4" id="KW-1185">Reference proteome</keyword>
<evidence type="ECO:0000256" key="1">
    <source>
        <dbReference type="SAM" id="MobiDB-lite"/>
    </source>
</evidence>
<gene>
    <name evidence="3" type="ORF">OXX778_LOCUS20155</name>
</gene>
<evidence type="ECO:0000259" key="2">
    <source>
        <dbReference type="PROSITE" id="PS50878"/>
    </source>
</evidence>
<accession>A0A814MJT0</accession>
<dbReference type="PROSITE" id="PS50878">
    <property type="entry name" value="RT_POL"/>
    <property type="match status" value="1"/>
</dbReference>
<reference evidence="3" key="1">
    <citation type="submission" date="2021-02" db="EMBL/GenBank/DDBJ databases">
        <authorList>
            <person name="Nowell W R."/>
        </authorList>
    </citation>
    <scope>NUCLEOTIDE SEQUENCE</scope>
    <source>
        <strain evidence="3">Ploen Becks lab</strain>
    </source>
</reference>
<dbReference type="EMBL" id="CAJNOC010006535">
    <property type="protein sequence ID" value="CAF1080166.1"/>
    <property type="molecule type" value="Genomic_DNA"/>
</dbReference>
<dbReference type="InterPro" id="IPR043502">
    <property type="entry name" value="DNA/RNA_pol_sf"/>
</dbReference>
<evidence type="ECO:0000313" key="3">
    <source>
        <dbReference type="EMBL" id="CAF1080166.1"/>
    </source>
</evidence>
<protein>
    <recommendedName>
        <fullName evidence="2">Reverse transcriptase domain-containing protein</fullName>
    </recommendedName>
</protein>
<dbReference type="PANTHER" id="PTHR33050">
    <property type="entry name" value="REVERSE TRANSCRIPTASE DOMAIN-CONTAINING PROTEIN"/>
    <property type="match status" value="1"/>
</dbReference>
<dbReference type="OrthoDB" id="6083831at2759"/>